<dbReference type="InterPro" id="IPR049704">
    <property type="entry name" value="Aminotrans_3_PPA_site"/>
</dbReference>
<feature type="modified residue" description="N6-(pyridoxal phosphate)lysine" evidence="4">
    <location>
        <position position="259"/>
    </location>
</feature>
<dbReference type="HAMAP" id="MF_01107">
    <property type="entry name" value="ArgD_aminotrans_3"/>
    <property type="match status" value="1"/>
</dbReference>
<feature type="binding site" evidence="4">
    <location>
        <begin position="230"/>
        <end position="233"/>
    </location>
    <ligand>
        <name>pyridoxal 5'-phosphate</name>
        <dbReference type="ChEBI" id="CHEBI:597326"/>
    </ligand>
</feature>
<keyword evidence="2 4" id="KW-0808">Transferase</keyword>
<gene>
    <name evidence="4" type="primary">argD</name>
    <name evidence="5" type="ORF">N4264_05175</name>
</gene>
<keyword evidence="4" id="KW-0963">Cytoplasm</keyword>
<dbReference type="PANTHER" id="PTHR11986">
    <property type="entry name" value="AMINOTRANSFERASE CLASS III"/>
    <property type="match status" value="1"/>
</dbReference>
<comment type="miscellaneous">
    <text evidence="4">May also have succinyldiaminopimelate aminotransferase activity, thus carrying out the corresponding step in lysine biosynthesis.</text>
</comment>
<dbReference type="InterPro" id="IPR050103">
    <property type="entry name" value="Class-III_PLP-dep_AT"/>
</dbReference>
<feature type="binding site" evidence="4">
    <location>
        <position position="147"/>
    </location>
    <ligand>
        <name>N(2)-acetyl-L-ornithine</name>
        <dbReference type="ChEBI" id="CHEBI:57805"/>
    </ligand>
</feature>
<sequence length="414" mass="44075">MNAPDTTADLLAYADRYYVPVYRPRRIVLERGAGSRVWDKDGRDYLDFGAGIAVNALGHANPELIGALAAQAARLWHTSNVFVSEPPLRLAEDLVQSSGFAERVFLCNSGTEANEAAIKMVRRWAAAQGRSPDRRVILTFQGSFHGRTLAAVTATAQPKYQEGYEPLPGGFRYCAFNDLAAVEAAMDSGDVAAVMVEPVQGEGGVVPAEPGFLKALRGLCDRHDALLVFDEIQCGMGRTGKLWAWQWDGVAPDILTVAKALGGGFPIGALLAGPRVAHTLQFGSHGTTFGGNPLAAAVARVALARLRSPELLANVEQQSQALRKGLEEIDRDLGLFHEIRGRGLMLGAALAEPLRGKAGDMLDRAAEHGLLILQAGPDVLRFVPALNITTAELADGLARLRLGLAGFASRVGNG</sequence>
<dbReference type="InterPro" id="IPR004636">
    <property type="entry name" value="AcOrn/SuccOrn_fam"/>
</dbReference>
<dbReference type="PROSITE" id="PS00600">
    <property type="entry name" value="AA_TRANSFER_CLASS_3"/>
    <property type="match status" value="1"/>
</dbReference>
<feature type="binding site" evidence="4">
    <location>
        <begin position="110"/>
        <end position="111"/>
    </location>
    <ligand>
        <name>pyridoxal 5'-phosphate</name>
        <dbReference type="ChEBI" id="CHEBI:597326"/>
    </ligand>
</feature>
<organism evidence="5 6">
    <name type="scientific">Tahibacter amnicola</name>
    <dbReference type="NCBI Taxonomy" id="2976241"/>
    <lineage>
        <taxon>Bacteria</taxon>
        <taxon>Pseudomonadati</taxon>
        <taxon>Pseudomonadota</taxon>
        <taxon>Gammaproteobacteria</taxon>
        <taxon>Lysobacterales</taxon>
        <taxon>Rhodanobacteraceae</taxon>
        <taxon>Tahibacter</taxon>
    </lineage>
</organism>
<evidence type="ECO:0000256" key="2">
    <source>
        <dbReference type="ARBA" id="ARBA00022679"/>
    </source>
</evidence>
<name>A0ABY6BGA2_9GAMM</name>
<dbReference type="Gene3D" id="3.40.640.10">
    <property type="entry name" value="Type I PLP-dependent aspartate aminotransferase-like (Major domain)"/>
    <property type="match status" value="1"/>
</dbReference>
<dbReference type="InterPro" id="IPR015424">
    <property type="entry name" value="PyrdxlP-dep_Trfase"/>
</dbReference>
<keyword evidence="1 4" id="KW-0032">Aminotransferase</keyword>
<dbReference type="EMBL" id="CP104694">
    <property type="protein sequence ID" value="UXI69049.1"/>
    <property type="molecule type" value="Genomic_DNA"/>
</dbReference>
<comment type="similarity">
    <text evidence="4">Belongs to the class-III pyridoxal-phosphate-dependent aminotransferase family. ArgD subfamily.</text>
</comment>
<dbReference type="NCBIfam" id="TIGR00707">
    <property type="entry name" value="argD"/>
    <property type="match status" value="1"/>
</dbReference>
<protein>
    <recommendedName>
        <fullName evidence="4">Acetylornithine aminotransferase</fullName>
        <shortName evidence="4">ACOAT</shortName>
        <ecNumber evidence="4">2.6.1.11</ecNumber>
    </recommendedName>
</protein>
<evidence type="ECO:0000256" key="3">
    <source>
        <dbReference type="ARBA" id="ARBA00022898"/>
    </source>
</evidence>
<dbReference type="InterPro" id="IPR015421">
    <property type="entry name" value="PyrdxlP-dep_Trfase_major"/>
</dbReference>
<feature type="binding site" evidence="4">
    <location>
        <position position="288"/>
    </location>
    <ligand>
        <name>pyridoxal 5'-phosphate</name>
        <dbReference type="ChEBI" id="CHEBI:597326"/>
    </ligand>
</feature>
<feature type="binding site" evidence="4">
    <location>
        <position position="144"/>
    </location>
    <ligand>
        <name>pyridoxal 5'-phosphate</name>
        <dbReference type="ChEBI" id="CHEBI:597326"/>
    </ligand>
</feature>
<reference evidence="5" key="1">
    <citation type="submission" date="2022-09" db="EMBL/GenBank/DDBJ databases">
        <title>Tahibacter sp. nov., isolated from a fresh water.</title>
        <authorList>
            <person name="Baek J.H."/>
            <person name="Lee J.K."/>
            <person name="Kim J.M."/>
            <person name="Jeon C.O."/>
        </authorList>
    </citation>
    <scope>NUCLEOTIDE SEQUENCE</scope>
    <source>
        <strain evidence="5">W38</strain>
    </source>
</reference>
<evidence type="ECO:0000256" key="1">
    <source>
        <dbReference type="ARBA" id="ARBA00022576"/>
    </source>
</evidence>
<keyword evidence="4" id="KW-0055">Arginine biosynthesis</keyword>
<keyword evidence="4" id="KW-0028">Amino-acid biosynthesis</keyword>
<dbReference type="Gene3D" id="3.90.1150.10">
    <property type="entry name" value="Aspartate Aminotransferase, domain 1"/>
    <property type="match status" value="1"/>
</dbReference>
<dbReference type="SUPFAM" id="SSF53383">
    <property type="entry name" value="PLP-dependent transferases"/>
    <property type="match status" value="1"/>
</dbReference>
<dbReference type="CDD" id="cd00610">
    <property type="entry name" value="OAT_like"/>
    <property type="match status" value="1"/>
</dbReference>
<dbReference type="Proteomes" id="UP001064632">
    <property type="component" value="Chromosome"/>
</dbReference>
<dbReference type="Pfam" id="PF00202">
    <property type="entry name" value="Aminotran_3"/>
    <property type="match status" value="1"/>
</dbReference>
<proteinExistence type="inferred from homology"/>
<comment type="subunit">
    <text evidence="4">Homodimer.</text>
</comment>
<evidence type="ECO:0000256" key="4">
    <source>
        <dbReference type="HAMAP-Rule" id="MF_01107"/>
    </source>
</evidence>
<dbReference type="InterPro" id="IPR005814">
    <property type="entry name" value="Aminotrans_3"/>
</dbReference>
<comment type="pathway">
    <text evidence="4">Amino-acid biosynthesis; L-arginine biosynthesis; N(2)-acetyl-L-ornithine from L-glutamate: step 4/4.</text>
</comment>
<dbReference type="InterPro" id="IPR015422">
    <property type="entry name" value="PyrdxlP-dep_Trfase_small"/>
</dbReference>
<keyword evidence="6" id="KW-1185">Reference proteome</keyword>
<dbReference type="NCBIfam" id="NF002325">
    <property type="entry name" value="PRK01278.1"/>
    <property type="match status" value="1"/>
</dbReference>
<dbReference type="RefSeq" id="WP_261696007.1">
    <property type="nucleotide sequence ID" value="NZ_CP104694.1"/>
</dbReference>
<accession>A0ABY6BGA2</accession>
<dbReference type="PANTHER" id="PTHR11986:SF113">
    <property type="entry name" value="SUCCINYLORNITHINE TRANSAMINASE"/>
    <property type="match status" value="1"/>
</dbReference>
<feature type="binding site" evidence="4">
    <location>
        <position position="287"/>
    </location>
    <ligand>
        <name>N(2)-acetyl-L-ornithine</name>
        <dbReference type="ChEBI" id="CHEBI:57805"/>
    </ligand>
</feature>
<dbReference type="EC" id="2.6.1.11" evidence="4"/>
<evidence type="ECO:0000313" key="6">
    <source>
        <dbReference type="Proteomes" id="UP001064632"/>
    </source>
</evidence>
<dbReference type="PIRSF" id="PIRSF000521">
    <property type="entry name" value="Transaminase_4ab_Lys_Orn"/>
    <property type="match status" value="1"/>
</dbReference>
<evidence type="ECO:0000313" key="5">
    <source>
        <dbReference type="EMBL" id="UXI69049.1"/>
    </source>
</evidence>
<comment type="subcellular location">
    <subcellularLocation>
        <location evidence="4">Cytoplasm</location>
    </subcellularLocation>
</comment>
<comment type="cofactor">
    <cofactor evidence="4">
        <name>pyridoxal 5'-phosphate</name>
        <dbReference type="ChEBI" id="CHEBI:597326"/>
    </cofactor>
    <text evidence="4">Binds 1 pyridoxal phosphate per subunit.</text>
</comment>
<keyword evidence="3 4" id="KW-0663">Pyridoxal phosphate</keyword>
<comment type="catalytic activity">
    <reaction evidence="4">
        <text>N(2)-acetyl-L-ornithine + 2-oxoglutarate = N-acetyl-L-glutamate 5-semialdehyde + L-glutamate</text>
        <dbReference type="Rhea" id="RHEA:18049"/>
        <dbReference type="ChEBI" id="CHEBI:16810"/>
        <dbReference type="ChEBI" id="CHEBI:29123"/>
        <dbReference type="ChEBI" id="CHEBI:29985"/>
        <dbReference type="ChEBI" id="CHEBI:57805"/>
        <dbReference type="EC" id="2.6.1.11"/>
    </reaction>
</comment>